<sequence length="90" mass="10753">MGLHYEQYDVRGRESSLSRKYSPEHVVVANPERAKRRQGSTDEWDWDWDFIGRMYLNGQNVSLDLARFGETLARMHSRLLRQREREEGPE</sequence>
<dbReference type="GO" id="GO:0016757">
    <property type="term" value="F:glycosyltransferase activity"/>
    <property type="evidence" value="ECO:0007669"/>
    <property type="project" value="InterPro"/>
</dbReference>
<dbReference type="InterPro" id="IPR007657">
    <property type="entry name" value="Glycosyltransferase_61"/>
</dbReference>
<dbReference type="OrthoDB" id="529273at2759"/>
<accession>A0A811PBD3</accession>
<dbReference type="Proteomes" id="UP000604825">
    <property type="component" value="Unassembled WGS sequence"/>
</dbReference>
<dbReference type="EMBL" id="CAJGYO010000006">
    <property type="protein sequence ID" value="CAD6239171.1"/>
    <property type="molecule type" value="Genomic_DNA"/>
</dbReference>
<organism evidence="1 2">
    <name type="scientific">Miscanthus lutarioriparius</name>
    <dbReference type="NCBI Taxonomy" id="422564"/>
    <lineage>
        <taxon>Eukaryota</taxon>
        <taxon>Viridiplantae</taxon>
        <taxon>Streptophyta</taxon>
        <taxon>Embryophyta</taxon>
        <taxon>Tracheophyta</taxon>
        <taxon>Spermatophyta</taxon>
        <taxon>Magnoliopsida</taxon>
        <taxon>Liliopsida</taxon>
        <taxon>Poales</taxon>
        <taxon>Poaceae</taxon>
        <taxon>PACMAD clade</taxon>
        <taxon>Panicoideae</taxon>
        <taxon>Andropogonodae</taxon>
        <taxon>Andropogoneae</taxon>
        <taxon>Saccharinae</taxon>
        <taxon>Miscanthus</taxon>
    </lineage>
</organism>
<protein>
    <submittedName>
        <fullName evidence="1">Uncharacterized protein</fullName>
    </submittedName>
</protein>
<comment type="caution">
    <text evidence="1">The sequence shown here is derived from an EMBL/GenBank/DDBJ whole genome shotgun (WGS) entry which is preliminary data.</text>
</comment>
<keyword evidence="2" id="KW-1185">Reference proteome</keyword>
<gene>
    <name evidence="1" type="ORF">NCGR_LOCUS26198</name>
</gene>
<dbReference type="AlphaFoldDB" id="A0A811PBD3"/>
<evidence type="ECO:0000313" key="2">
    <source>
        <dbReference type="Proteomes" id="UP000604825"/>
    </source>
</evidence>
<dbReference type="PANTHER" id="PTHR20961:SF142">
    <property type="entry name" value="OS01G0956200 PROTEIN"/>
    <property type="match status" value="1"/>
</dbReference>
<name>A0A811PBD3_9POAL</name>
<reference evidence="1" key="1">
    <citation type="submission" date="2020-10" db="EMBL/GenBank/DDBJ databases">
        <authorList>
            <person name="Han B."/>
            <person name="Lu T."/>
            <person name="Zhao Q."/>
            <person name="Huang X."/>
            <person name="Zhao Y."/>
        </authorList>
    </citation>
    <scope>NUCLEOTIDE SEQUENCE</scope>
</reference>
<evidence type="ECO:0000313" key="1">
    <source>
        <dbReference type="EMBL" id="CAD6239171.1"/>
    </source>
</evidence>
<dbReference type="PANTHER" id="PTHR20961">
    <property type="entry name" value="GLYCOSYLTRANSFERASE"/>
    <property type="match status" value="1"/>
</dbReference>
<proteinExistence type="predicted"/>